<dbReference type="PANTHER" id="PTHR43294:SF20">
    <property type="entry name" value="P-TYPE ATPASE"/>
    <property type="match status" value="1"/>
</dbReference>
<feature type="domain" description="Cation-transporting P-type ATPase N-terminal" evidence="10">
    <location>
        <begin position="24"/>
        <end position="97"/>
    </location>
</feature>
<dbReference type="Proteomes" id="UP000782610">
    <property type="component" value="Unassembled WGS sequence"/>
</dbReference>
<accession>A0A933P0K0</accession>
<evidence type="ECO:0000313" key="11">
    <source>
        <dbReference type="EMBL" id="MBI4924066.1"/>
    </source>
</evidence>
<dbReference type="GO" id="GO:0005886">
    <property type="term" value="C:plasma membrane"/>
    <property type="evidence" value="ECO:0007669"/>
    <property type="project" value="TreeGrafter"/>
</dbReference>
<dbReference type="InterPro" id="IPR059000">
    <property type="entry name" value="ATPase_P-type_domA"/>
</dbReference>
<evidence type="ECO:0000256" key="7">
    <source>
        <dbReference type="ARBA" id="ARBA00022989"/>
    </source>
</evidence>
<dbReference type="SUPFAM" id="SSF81653">
    <property type="entry name" value="Calcium ATPase, transduction domain A"/>
    <property type="match status" value="1"/>
</dbReference>
<evidence type="ECO:0000256" key="6">
    <source>
        <dbReference type="ARBA" id="ARBA00022967"/>
    </source>
</evidence>
<dbReference type="Gene3D" id="3.40.1110.10">
    <property type="entry name" value="Calcium-transporting ATPase, cytoplasmic domain N"/>
    <property type="match status" value="1"/>
</dbReference>
<dbReference type="GO" id="GO:1902600">
    <property type="term" value="P:proton transmembrane transport"/>
    <property type="evidence" value="ECO:0007669"/>
    <property type="project" value="TreeGrafter"/>
</dbReference>
<evidence type="ECO:0000256" key="8">
    <source>
        <dbReference type="ARBA" id="ARBA00023136"/>
    </source>
</evidence>
<dbReference type="Pfam" id="PF00122">
    <property type="entry name" value="E1-E2_ATPase"/>
    <property type="match status" value="1"/>
</dbReference>
<dbReference type="PANTHER" id="PTHR43294">
    <property type="entry name" value="SODIUM/POTASSIUM-TRANSPORTING ATPASE SUBUNIT ALPHA"/>
    <property type="match status" value="1"/>
</dbReference>
<comment type="similarity">
    <text evidence="2">Belongs to the cation transport ATPase (P-type) (TC 3.A.3) family. Type IIA subfamily.</text>
</comment>
<feature type="transmembrane region" description="Helical" evidence="9">
    <location>
        <begin position="265"/>
        <end position="285"/>
    </location>
</feature>
<dbReference type="InterPro" id="IPR044492">
    <property type="entry name" value="P_typ_ATPase_HD_dom"/>
</dbReference>
<dbReference type="InterPro" id="IPR018303">
    <property type="entry name" value="ATPase_P-typ_P_site"/>
</dbReference>
<dbReference type="SMART" id="SM00831">
    <property type="entry name" value="Cation_ATPase_N"/>
    <property type="match status" value="1"/>
</dbReference>
<dbReference type="Gene3D" id="1.20.1110.10">
    <property type="entry name" value="Calcium-transporting ATPase, transmembrane domain"/>
    <property type="match status" value="1"/>
</dbReference>
<dbReference type="GO" id="GO:1990573">
    <property type="term" value="P:potassium ion import across plasma membrane"/>
    <property type="evidence" value="ECO:0007669"/>
    <property type="project" value="TreeGrafter"/>
</dbReference>
<evidence type="ECO:0000256" key="9">
    <source>
        <dbReference type="SAM" id="Phobius"/>
    </source>
</evidence>
<dbReference type="InterPro" id="IPR006068">
    <property type="entry name" value="ATPase_P-typ_cation-transptr_C"/>
</dbReference>
<gene>
    <name evidence="11" type="ORF">HY834_20215</name>
</gene>
<dbReference type="InterPro" id="IPR050510">
    <property type="entry name" value="Cation_transp_ATPase_P-type"/>
</dbReference>
<dbReference type="InterPro" id="IPR004014">
    <property type="entry name" value="ATPase_P-typ_cation-transptr_N"/>
</dbReference>
<dbReference type="GO" id="GO:0005524">
    <property type="term" value="F:ATP binding"/>
    <property type="evidence" value="ECO:0007669"/>
    <property type="project" value="UniProtKB-KW"/>
</dbReference>
<dbReference type="GO" id="GO:0005391">
    <property type="term" value="F:P-type sodium:potassium-exchanging transporter activity"/>
    <property type="evidence" value="ECO:0007669"/>
    <property type="project" value="TreeGrafter"/>
</dbReference>
<evidence type="ECO:0000256" key="3">
    <source>
        <dbReference type="ARBA" id="ARBA00022692"/>
    </source>
</evidence>
<dbReference type="PRINTS" id="PR00120">
    <property type="entry name" value="HATPASE"/>
</dbReference>
<dbReference type="GO" id="GO:0030007">
    <property type="term" value="P:intracellular potassium ion homeostasis"/>
    <property type="evidence" value="ECO:0007669"/>
    <property type="project" value="TreeGrafter"/>
</dbReference>
<protein>
    <submittedName>
        <fullName evidence="11">HAD-IC family P-type ATPase</fullName>
    </submittedName>
</protein>
<evidence type="ECO:0000256" key="1">
    <source>
        <dbReference type="ARBA" id="ARBA00004141"/>
    </source>
</evidence>
<dbReference type="SFLD" id="SFLDG00002">
    <property type="entry name" value="C1.7:_P-type_atpase_like"/>
    <property type="match status" value="1"/>
</dbReference>
<dbReference type="SUPFAM" id="SSF81660">
    <property type="entry name" value="Metal cation-transporting ATPase, ATP-binding domain N"/>
    <property type="match status" value="1"/>
</dbReference>
<dbReference type="GO" id="GO:0006883">
    <property type="term" value="P:intracellular sodium ion homeostasis"/>
    <property type="evidence" value="ECO:0007669"/>
    <property type="project" value="TreeGrafter"/>
</dbReference>
<dbReference type="PRINTS" id="PR00119">
    <property type="entry name" value="CATATPASE"/>
</dbReference>
<dbReference type="Pfam" id="PF13246">
    <property type="entry name" value="Cation_ATPase"/>
    <property type="match status" value="1"/>
</dbReference>
<keyword evidence="6" id="KW-1278">Translocase</keyword>
<dbReference type="InterPro" id="IPR023298">
    <property type="entry name" value="ATPase_P-typ_TM_dom_sf"/>
</dbReference>
<keyword evidence="5" id="KW-0067">ATP-binding</keyword>
<dbReference type="Gene3D" id="2.70.150.10">
    <property type="entry name" value="Calcium-transporting ATPase, cytoplasmic transduction domain A"/>
    <property type="match status" value="1"/>
</dbReference>
<dbReference type="InterPro" id="IPR008250">
    <property type="entry name" value="ATPase_P-typ_transduc_dom_A_sf"/>
</dbReference>
<dbReference type="NCBIfam" id="TIGR01494">
    <property type="entry name" value="ATPase_P-type"/>
    <property type="match status" value="2"/>
</dbReference>
<dbReference type="SFLD" id="SFLDS00003">
    <property type="entry name" value="Haloacid_Dehalogenase"/>
    <property type="match status" value="1"/>
</dbReference>
<evidence type="ECO:0000259" key="10">
    <source>
        <dbReference type="SMART" id="SM00831"/>
    </source>
</evidence>
<dbReference type="PROSITE" id="PS00154">
    <property type="entry name" value="ATPASE_E1_E2"/>
    <property type="match status" value="1"/>
</dbReference>
<dbReference type="InterPro" id="IPR001757">
    <property type="entry name" value="P_typ_ATPase"/>
</dbReference>
<feature type="transmembrane region" description="Helical" evidence="9">
    <location>
        <begin position="291"/>
        <end position="314"/>
    </location>
</feature>
<keyword evidence="7 9" id="KW-1133">Transmembrane helix</keyword>
<reference evidence="11" key="1">
    <citation type="submission" date="2020-07" db="EMBL/GenBank/DDBJ databases">
        <title>Huge and variable diversity of episymbiotic CPR bacteria and DPANN archaea in groundwater ecosystems.</title>
        <authorList>
            <person name="He C.Y."/>
            <person name="Keren R."/>
            <person name="Whittaker M."/>
            <person name="Farag I.F."/>
            <person name="Doudna J."/>
            <person name="Cate J.H.D."/>
            <person name="Banfield J.F."/>
        </authorList>
    </citation>
    <scope>NUCLEOTIDE SEQUENCE</scope>
    <source>
        <strain evidence="11">NC_groundwater_1586_Pr3_B-0.1um_66_15</strain>
    </source>
</reference>
<feature type="transmembrane region" description="Helical" evidence="9">
    <location>
        <begin position="777"/>
        <end position="796"/>
    </location>
</feature>
<dbReference type="AlphaFoldDB" id="A0A933P0K0"/>
<name>A0A933P0K0_9HYPH</name>
<dbReference type="SUPFAM" id="SSF81665">
    <property type="entry name" value="Calcium ATPase, transmembrane domain M"/>
    <property type="match status" value="1"/>
</dbReference>
<evidence type="ECO:0000256" key="5">
    <source>
        <dbReference type="ARBA" id="ARBA00022840"/>
    </source>
</evidence>
<dbReference type="Pfam" id="PF00689">
    <property type="entry name" value="Cation_ATPase_C"/>
    <property type="match status" value="1"/>
</dbReference>
<sequence>MSLSTDPVANLPARRVVEAESAVAWHALPPDEIYRRLETSAAGLTSTEAALRLARDGYNVLPEPPRRQLLGIVIGQLRSPLIYLLLGAAALSLGMGEFSDAVFVFLVLAINTGLGTWQEARAEASSAALRSVVQARARARRDGTLVSLDGRELVAGDIVVLEAGDRVPADLRLIASAELRVDESTLTGESMAAEKSAGQPLPVETPLSDRLNCLYAGSLVRAGRGVGVVAATGRATALGQIAAVLEQKQPEPPIIKRLNRFSRTLGLASLALVVAVVGFRLLGGAELRETLFVAIALAISVIPEGLPVSVTVALSIAAGRMARRNVVVRQLPAVEGLGACTVIATDKTGTLTVNQLTAKRVWLPGHGVIAIGGEGLHPEGEFVALDGDHDGRDHAMRKLGRSAALVNDAVYDPALGRRGANGDAVDVALLVLAAKAALETDKLREATPRVAELAFSSERKFAASLNLHAEEHHLHVKGAPEVILPFCAGIDVDAVMAEAEAMAAAGHRVLAVATKAIAAANGDPLEAELHNLVLLGLVGFIDPLRPEARQAVADCHRAGVAVKMITGDHAATALAIARELGIAQTVDEVVTGRDIAAAMGDATALARIAAASVFARVEPRQKVEIVEALRAAGHFVAMTGDGVNDAPALTRADIGIAMGRDGSDAAREAADLVLTDDNFASIVAGIEEGRAAYANIRKVVYLLISTGVAEAAMFLLAMFSGLPLPLGAVQLLWLNLVTNGGQDVALAFEKPEPGLLNRPPRRPSEPIFDRVMIRQTALSGLYMGVVAYGFFAWALAQGIEEAAARDLLLFLMVLFENVQVFNARSETRSAFGVPASNNWLLIAAVVFAQSAQIAAPFIPGLRDVLVVQPIPPAMWLAMLAIALSLLAVMEADKAWARRRPRAA</sequence>
<keyword evidence="4" id="KW-0547">Nucleotide-binding</keyword>
<comment type="subcellular location">
    <subcellularLocation>
        <location evidence="1">Membrane</location>
        <topology evidence="1">Multi-pass membrane protein</topology>
    </subcellularLocation>
</comment>
<dbReference type="InterPro" id="IPR036412">
    <property type="entry name" value="HAD-like_sf"/>
</dbReference>
<proteinExistence type="inferred from homology"/>
<comment type="caution">
    <text evidence="11">The sequence shown here is derived from an EMBL/GenBank/DDBJ whole genome shotgun (WGS) entry which is preliminary data.</text>
</comment>
<dbReference type="Gene3D" id="3.40.50.1000">
    <property type="entry name" value="HAD superfamily/HAD-like"/>
    <property type="match status" value="1"/>
</dbReference>
<dbReference type="GO" id="GO:0016887">
    <property type="term" value="F:ATP hydrolysis activity"/>
    <property type="evidence" value="ECO:0007669"/>
    <property type="project" value="InterPro"/>
</dbReference>
<organism evidence="11 12">
    <name type="scientific">Devosia nanyangense</name>
    <dbReference type="NCBI Taxonomy" id="1228055"/>
    <lineage>
        <taxon>Bacteria</taxon>
        <taxon>Pseudomonadati</taxon>
        <taxon>Pseudomonadota</taxon>
        <taxon>Alphaproteobacteria</taxon>
        <taxon>Hyphomicrobiales</taxon>
        <taxon>Devosiaceae</taxon>
        <taxon>Devosia</taxon>
    </lineage>
</organism>
<dbReference type="SUPFAM" id="SSF56784">
    <property type="entry name" value="HAD-like"/>
    <property type="match status" value="1"/>
</dbReference>
<dbReference type="Pfam" id="PF00690">
    <property type="entry name" value="Cation_ATPase_N"/>
    <property type="match status" value="1"/>
</dbReference>
<evidence type="ECO:0000256" key="4">
    <source>
        <dbReference type="ARBA" id="ARBA00022741"/>
    </source>
</evidence>
<dbReference type="InterPro" id="IPR023214">
    <property type="entry name" value="HAD_sf"/>
</dbReference>
<dbReference type="EMBL" id="JACRAF010000068">
    <property type="protein sequence ID" value="MBI4924066.1"/>
    <property type="molecule type" value="Genomic_DNA"/>
</dbReference>
<evidence type="ECO:0000256" key="2">
    <source>
        <dbReference type="ARBA" id="ARBA00005675"/>
    </source>
</evidence>
<dbReference type="SFLD" id="SFLDF00027">
    <property type="entry name" value="p-type_atpase"/>
    <property type="match status" value="1"/>
</dbReference>
<keyword evidence="8 9" id="KW-0472">Membrane</keyword>
<dbReference type="GO" id="GO:0036376">
    <property type="term" value="P:sodium ion export across plasma membrane"/>
    <property type="evidence" value="ECO:0007669"/>
    <property type="project" value="TreeGrafter"/>
</dbReference>
<feature type="transmembrane region" description="Helical" evidence="9">
    <location>
        <begin position="839"/>
        <end position="858"/>
    </location>
</feature>
<feature type="transmembrane region" description="Helical" evidence="9">
    <location>
        <begin position="870"/>
        <end position="889"/>
    </location>
</feature>
<feature type="transmembrane region" description="Helical" evidence="9">
    <location>
        <begin position="699"/>
        <end position="719"/>
    </location>
</feature>
<dbReference type="InterPro" id="IPR023299">
    <property type="entry name" value="ATPase_P-typ_cyto_dom_N"/>
</dbReference>
<keyword evidence="3 9" id="KW-0812">Transmembrane</keyword>
<evidence type="ECO:0000313" key="12">
    <source>
        <dbReference type="Proteomes" id="UP000782610"/>
    </source>
</evidence>